<gene>
    <name evidence="2" type="ORF">GCM10023340_43730</name>
</gene>
<protein>
    <submittedName>
        <fullName evidence="2">Uncharacterized protein</fullName>
    </submittedName>
</protein>
<comment type="caution">
    <text evidence="2">The sequence shown here is derived from an EMBL/GenBank/DDBJ whole genome shotgun (WGS) entry which is preliminary data.</text>
</comment>
<dbReference type="Proteomes" id="UP001500221">
    <property type="component" value="Unassembled WGS sequence"/>
</dbReference>
<organism evidence="2 3">
    <name type="scientific">Nocardioides marinquilinus</name>
    <dbReference type="NCBI Taxonomy" id="1210400"/>
    <lineage>
        <taxon>Bacteria</taxon>
        <taxon>Bacillati</taxon>
        <taxon>Actinomycetota</taxon>
        <taxon>Actinomycetes</taxon>
        <taxon>Propionibacteriales</taxon>
        <taxon>Nocardioidaceae</taxon>
        <taxon>Nocardioides</taxon>
    </lineage>
</organism>
<proteinExistence type="predicted"/>
<keyword evidence="3" id="KW-1185">Reference proteome</keyword>
<name>A0ABP9Q3Z3_9ACTN</name>
<evidence type="ECO:0000256" key="1">
    <source>
        <dbReference type="SAM" id="MobiDB-lite"/>
    </source>
</evidence>
<evidence type="ECO:0000313" key="2">
    <source>
        <dbReference type="EMBL" id="GAA5156296.1"/>
    </source>
</evidence>
<reference evidence="3" key="1">
    <citation type="journal article" date="2019" name="Int. J. Syst. Evol. Microbiol.">
        <title>The Global Catalogue of Microorganisms (GCM) 10K type strain sequencing project: providing services to taxonomists for standard genome sequencing and annotation.</title>
        <authorList>
            <consortium name="The Broad Institute Genomics Platform"/>
            <consortium name="The Broad Institute Genome Sequencing Center for Infectious Disease"/>
            <person name="Wu L."/>
            <person name="Ma J."/>
        </authorList>
    </citation>
    <scope>NUCLEOTIDE SEQUENCE [LARGE SCALE GENOMIC DNA]</scope>
    <source>
        <strain evidence="3">JCM 18459</strain>
    </source>
</reference>
<dbReference type="EMBL" id="BAABKG010000007">
    <property type="protein sequence ID" value="GAA5156296.1"/>
    <property type="molecule type" value="Genomic_DNA"/>
</dbReference>
<feature type="compositionally biased region" description="Basic and acidic residues" evidence="1">
    <location>
        <begin position="1"/>
        <end position="18"/>
    </location>
</feature>
<evidence type="ECO:0000313" key="3">
    <source>
        <dbReference type="Proteomes" id="UP001500221"/>
    </source>
</evidence>
<sequence>MPGDAEQHRDPGDRERAHTPQVGGRTRAAGLAHRSIIADRLKAPGARSACCDGGLEARPWPASHLTMVEVRGAPATSLETTGP</sequence>
<accession>A0ABP9Q3Z3</accession>
<feature type="region of interest" description="Disordered" evidence="1">
    <location>
        <begin position="1"/>
        <end position="30"/>
    </location>
</feature>